<dbReference type="Gene3D" id="3.40.50.11550">
    <property type="match status" value="1"/>
</dbReference>
<dbReference type="PANTHER" id="PTHR43066:SF1">
    <property type="entry name" value="RHOMBOID PROTEIN 2"/>
    <property type="match status" value="1"/>
</dbReference>
<evidence type="ECO:0000256" key="1">
    <source>
        <dbReference type="ARBA" id="ARBA00004141"/>
    </source>
</evidence>
<feature type="transmembrane region" description="Helical" evidence="8">
    <location>
        <begin position="114"/>
        <end position="136"/>
    </location>
</feature>
<dbReference type="Gene3D" id="1.10.390.10">
    <property type="entry name" value="Neutral Protease Domain 2"/>
    <property type="match status" value="1"/>
</dbReference>
<feature type="domain" description="Haem-binding uptake Tiki superfamily ChaN" evidence="11">
    <location>
        <begin position="933"/>
        <end position="1150"/>
    </location>
</feature>
<keyword evidence="6 8" id="KW-1133">Transmembrane helix</keyword>
<dbReference type="SUPFAM" id="SSF55486">
    <property type="entry name" value="Metalloproteases ('zincins'), catalytic domain"/>
    <property type="match status" value="1"/>
</dbReference>
<name>A0A444JHR2_9BACT</name>
<evidence type="ECO:0000313" key="12">
    <source>
        <dbReference type="EMBL" id="RWX52518.1"/>
    </source>
</evidence>
<dbReference type="InterPro" id="IPR022764">
    <property type="entry name" value="Peptidase_S54_rhomboid_dom"/>
</dbReference>
<dbReference type="AlphaFoldDB" id="A0A444JHR2"/>
<gene>
    <name evidence="12" type="ORF">VU01_10038</name>
</gene>
<protein>
    <submittedName>
        <fullName evidence="12">Rhomboid family GlyGly-CTERM serine protease</fullName>
    </submittedName>
</protein>
<evidence type="ECO:0000256" key="4">
    <source>
        <dbReference type="ARBA" id="ARBA00022692"/>
    </source>
</evidence>
<evidence type="ECO:0000259" key="9">
    <source>
        <dbReference type="Pfam" id="PF01433"/>
    </source>
</evidence>
<keyword evidence="4 8" id="KW-0812">Transmembrane</keyword>
<dbReference type="Pfam" id="PF01694">
    <property type="entry name" value="Rhomboid"/>
    <property type="match status" value="1"/>
</dbReference>
<organism evidence="12 13">
    <name type="scientific">Candidatus Electrothrix marina</name>
    <dbReference type="NCBI Taxonomy" id="1859130"/>
    <lineage>
        <taxon>Bacteria</taxon>
        <taxon>Pseudomonadati</taxon>
        <taxon>Thermodesulfobacteriota</taxon>
        <taxon>Desulfobulbia</taxon>
        <taxon>Desulfobulbales</taxon>
        <taxon>Desulfobulbaceae</taxon>
        <taxon>Candidatus Electrothrix</taxon>
    </lineage>
</organism>
<evidence type="ECO:0000256" key="6">
    <source>
        <dbReference type="ARBA" id="ARBA00022989"/>
    </source>
</evidence>
<comment type="similarity">
    <text evidence="2">Belongs to the peptidase S54 family.</text>
</comment>
<keyword evidence="5" id="KW-0378">Hydrolase</keyword>
<dbReference type="GO" id="GO:0006508">
    <property type="term" value="P:proteolysis"/>
    <property type="evidence" value="ECO:0007669"/>
    <property type="project" value="UniProtKB-KW"/>
</dbReference>
<evidence type="ECO:0000256" key="3">
    <source>
        <dbReference type="ARBA" id="ARBA00022670"/>
    </source>
</evidence>
<proteinExistence type="inferred from homology"/>
<dbReference type="Pfam" id="PF04187">
    <property type="entry name" value="Cofac_haem_bdg"/>
    <property type="match status" value="1"/>
</dbReference>
<evidence type="ECO:0000256" key="2">
    <source>
        <dbReference type="ARBA" id="ARBA00009045"/>
    </source>
</evidence>
<dbReference type="NCBIfam" id="TIGR03902">
    <property type="entry name" value="rhom_GG_sort"/>
    <property type="match status" value="1"/>
</dbReference>
<dbReference type="Gene3D" id="1.20.1540.10">
    <property type="entry name" value="Rhomboid-like"/>
    <property type="match status" value="1"/>
</dbReference>
<dbReference type="EMBL" id="MTKS01000003">
    <property type="protein sequence ID" value="RWX52518.1"/>
    <property type="molecule type" value="Genomic_DNA"/>
</dbReference>
<dbReference type="SUPFAM" id="SSF144091">
    <property type="entry name" value="Rhomboid-like"/>
    <property type="match status" value="1"/>
</dbReference>
<dbReference type="InterPro" id="IPR023826">
    <property type="entry name" value="Rhom-like_SP_proteobac"/>
</dbReference>
<dbReference type="GO" id="GO:0004252">
    <property type="term" value="F:serine-type endopeptidase activity"/>
    <property type="evidence" value="ECO:0007669"/>
    <property type="project" value="InterPro"/>
</dbReference>
<feature type="domain" description="Peptidase S54 rhomboid" evidence="10">
    <location>
        <begin position="51"/>
        <end position="193"/>
    </location>
</feature>
<evidence type="ECO:0000313" key="13">
    <source>
        <dbReference type="Proteomes" id="UP000288892"/>
    </source>
</evidence>
<dbReference type="InterPro" id="IPR027268">
    <property type="entry name" value="Peptidase_M4/M1_CTD_sf"/>
</dbReference>
<comment type="subcellular location">
    <subcellularLocation>
        <location evidence="1">Membrane</location>
        <topology evidence="1">Multi-pass membrane protein</topology>
    </subcellularLocation>
</comment>
<evidence type="ECO:0000256" key="5">
    <source>
        <dbReference type="ARBA" id="ARBA00022801"/>
    </source>
</evidence>
<evidence type="ECO:0000259" key="10">
    <source>
        <dbReference type="Pfam" id="PF01694"/>
    </source>
</evidence>
<keyword evidence="3 12" id="KW-0645">Protease</keyword>
<evidence type="ECO:0000256" key="8">
    <source>
        <dbReference type="SAM" id="Phobius"/>
    </source>
</evidence>
<evidence type="ECO:0000259" key="11">
    <source>
        <dbReference type="Pfam" id="PF04187"/>
    </source>
</evidence>
<dbReference type="PANTHER" id="PTHR43066">
    <property type="entry name" value="RHOMBOID-RELATED PROTEIN"/>
    <property type="match status" value="1"/>
</dbReference>
<keyword evidence="7 8" id="KW-0472">Membrane</keyword>
<dbReference type="GO" id="GO:0008270">
    <property type="term" value="F:zinc ion binding"/>
    <property type="evidence" value="ECO:0007669"/>
    <property type="project" value="InterPro"/>
</dbReference>
<dbReference type="GO" id="GO:0008237">
    <property type="term" value="F:metallopeptidase activity"/>
    <property type="evidence" value="ECO:0007669"/>
    <property type="project" value="InterPro"/>
</dbReference>
<feature type="domain" description="Peptidase M1 membrane alanine aminopeptidase" evidence="9">
    <location>
        <begin position="533"/>
        <end position="676"/>
    </location>
</feature>
<comment type="caution">
    <text evidence="12">The sequence shown here is derived from an EMBL/GenBank/DDBJ whole genome shotgun (WGS) entry which is preliminary data.</text>
</comment>
<dbReference type="InterPro" id="IPR007314">
    <property type="entry name" value="Cofac_haem-bd_dom"/>
</dbReference>
<dbReference type="SUPFAM" id="SSF159501">
    <property type="entry name" value="EreA/ChaN-like"/>
    <property type="match status" value="1"/>
</dbReference>
<feature type="transmembrane region" description="Helical" evidence="8">
    <location>
        <begin position="92"/>
        <end position="108"/>
    </location>
</feature>
<dbReference type="InterPro" id="IPR014782">
    <property type="entry name" value="Peptidase_M1_dom"/>
</dbReference>
<dbReference type="Pfam" id="PF01433">
    <property type="entry name" value="Peptidase_M1"/>
    <property type="match status" value="1"/>
</dbReference>
<reference evidence="12 13" key="1">
    <citation type="submission" date="2017-01" db="EMBL/GenBank/DDBJ databases">
        <title>The cable genome- insights into the physiology and evolution of filamentous bacteria capable of sulfide oxidation via long distance electron transfer.</title>
        <authorList>
            <person name="Schreiber L."/>
            <person name="Bjerg J.T."/>
            <person name="Boggild A."/>
            <person name="Van De Vossenberg J."/>
            <person name="Meysman F."/>
            <person name="Nielsen L.P."/>
            <person name="Schramm A."/>
            <person name="Kjeldsen K.U."/>
        </authorList>
    </citation>
    <scope>NUCLEOTIDE SEQUENCE [LARGE SCALE GENOMIC DNA]</scope>
    <source>
        <strain evidence="12">A5</strain>
    </source>
</reference>
<sequence length="1167" mass="130268">MNLFSKNDKYAGNVQIPWLTAILCAASLLFFLLFGEASATLVYDRTAIAQGAIWRLLTGHFIHCDLPHLLWNLLPLALIGGLLEQRIGWRRFAGVTVISCLGVSGWLWFGRDELLLYCGLSGMLNGLLVVLLVRMWKESRHPMLPLIGLVAALKIIVETTMQEAIFTHLSWAGFPEAHGAGLVAGILFLVITSHFPSAFLQPLRFPSPPDISPCNFQDHTIMIEGFCFENGIKFTKITTGSRNSMHTFLRPCFLIMTLFLSSPSLLHCAEKAPASGTSKPLHQEIHIIFNLESAQMQGKAALVLPPARALELSLSGLEHVRIEILETGQGENGEEPISQEIAPNSDNTLTLAPTAPERTLSLSWQITAPPPGHDTGNLITPQGITLTGLWHPTTNENMLFSLSAELPSGFSGVTEADEIEITTDGEQQLLKATAPQPLRTINFAAGPYTILSRQLNNLTLYSYFFAEDEELAPTYLERAVEYITRYEDMIGPFPYKRYSIVENRLPTGYGMPSFTLLGQAVVRLPFIKDISLGHEILHSWFGNAIENDAGGNWCEGLTTLLADQTYAEEKGNGAAYRKNQLLRYQAYVGRGNEVAVLDFQHGGDSQPMARKMRAIGYDKVSMLFHTLRREIGDEHFFAALRQFYQDNKYSGADWSNLENTFAATSGRDLSQFFSQWLSRTDIPSFTVEQIGMEQKGGSSVVSFHIIQQGEKTYRFRLPIAVKTRQETSRETISIDSADQEVTITVPSLPTELVIDPEYDLMRTLDAKERPPVWMQFMGAKQKTAVLPDNKAPLPFYLPLITELERWGCRLVKAEELKNSELSQGSFLFLGSSSQSRALFGITKTEEIGFSLDVRTNPLNQEQVMVLISSASVEESQNALPKLKHYGKYSRLLFHSGRIQEKQIAPSDNGVRLPLLKPAVGIPVPQAQEFPAILNDISQSRIIYVGETHTDYGAHLLQLQVVQALREQLDQEKQKGENVGLVIGMEMFPRSSQHALDGYINGTIPTEQDFLRLSDYYEVWGYDYRMYRDIINYAKAHRIPIIALNLNKKIVSKVFKTGSTDELTPEQLTEAAPDRALDLAGYRERLTQIHALHKEPEKSGGFGGFLQAQAIWDETMAESIAEYLQAHPEKKMVVLAGTGHVYKDSAMPPRVARRVDDVSPCSLPITVR</sequence>
<dbReference type="GO" id="GO:0016020">
    <property type="term" value="C:membrane"/>
    <property type="evidence" value="ECO:0007669"/>
    <property type="project" value="UniProtKB-SubCell"/>
</dbReference>
<evidence type="ECO:0000256" key="7">
    <source>
        <dbReference type="ARBA" id="ARBA00023136"/>
    </source>
</evidence>
<dbReference type="Proteomes" id="UP000288892">
    <property type="component" value="Unassembled WGS sequence"/>
</dbReference>
<dbReference type="InterPro" id="IPR035952">
    <property type="entry name" value="Rhomboid-like_sf"/>
</dbReference>
<accession>A0A444JHR2</accession>
<feature type="transmembrane region" description="Helical" evidence="8">
    <location>
        <begin position="16"/>
        <end position="35"/>
    </location>
</feature>
<dbReference type="CDD" id="cd14727">
    <property type="entry name" value="ChanN-like"/>
    <property type="match status" value="1"/>
</dbReference>
<keyword evidence="13" id="KW-1185">Reference proteome</keyword>